<gene>
    <name evidence="2" type="ORF">E2C01_015699</name>
</gene>
<feature type="compositionally biased region" description="Basic and acidic residues" evidence="1">
    <location>
        <begin position="270"/>
        <end position="289"/>
    </location>
</feature>
<reference evidence="2 3" key="1">
    <citation type="submission" date="2019-05" db="EMBL/GenBank/DDBJ databases">
        <title>Another draft genome of Portunus trituberculatus and its Hox gene families provides insights of decapod evolution.</title>
        <authorList>
            <person name="Jeong J.-H."/>
            <person name="Song I."/>
            <person name="Kim S."/>
            <person name="Choi T."/>
            <person name="Kim D."/>
            <person name="Ryu S."/>
            <person name="Kim W."/>
        </authorList>
    </citation>
    <scope>NUCLEOTIDE SEQUENCE [LARGE SCALE GENOMIC DNA]</scope>
    <source>
        <tissue evidence="2">Muscle</tissue>
    </source>
</reference>
<proteinExistence type="predicted"/>
<feature type="region of interest" description="Disordered" evidence="1">
    <location>
        <begin position="191"/>
        <end position="354"/>
    </location>
</feature>
<comment type="caution">
    <text evidence="2">The sequence shown here is derived from an EMBL/GenBank/DDBJ whole genome shotgun (WGS) entry which is preliminary data.</text>
</comment>
<sequence length="512" mass="57501">MRNRIYYSTTNTITTTTSLSSYNTLQHLQEAEISREKEATGAWTKKMLRDHYSKVRLDNPAIPARREAILQEVAQLTLEETRQNCEIKVLEDMDKEREKLEKRVKEEEEEQEEMRRSIAELKEKSESVKSETRLLEERRDSLYQCPSEEQEEAKGLKDKLSDLQQEREYLMAALEAMKEEWKQLVDKYGLSELPEGTPNSHSTSHKRPKGSKEPLADTILKKQRTHIPSTSFSASPTEQGHENSNLDMDAEEYINEMLRDINWGNEGDLSDTHAHPNDGGKGVTAEKTRTSGRKTGPSPSTPRTFTRNPAPPTPDPSNERRPLLQHILANQPPPTTHPATTSQQEAQTTPVPSRQHQHHSLITTTSSIASCSFSSSITKAGTQCTFNTLESVAPSARTSLVQTLRPSQQAVITNQGARGVRLSSFASTTTPRLRHHATTTPVRSSVLPAQSTPVGRGLQKPQGLQQGIQKQQQGYKFGMWKTSMKLTSPSRRRIRFNETAEVLGTPDSTDGR</sequence>
<accession>A0A5B7DML7</accession>
<name>A0A5B7DML7_PORTR</name>
<organism evidence="2 3">
    <name type="scientific">Portunus trituberculatus</name>
    <name type="common">Swimming crab</name>
    <name type="synonym">Neptunus trituberculatus</name>
    <dbReference type="NCBI Taxonomy" id="210409"/>
    <lineage>
        <taxon>Eukaryota</taxon>
        <taxon>Metazoa</taxon>
        <taxon>Ecdysozoa</taxon>
        <taxon>Arthropoda</taxon>
        <taxon>Crustacea</taxon>
        <taxon>Multicrustacea</taxon>
        <taxon>Malacostraca</taxon>
        <taxon>Eumalacostraca</taxon>
        <taxon>Eucarida</taxon>
        <taxon>Decapoda</taxon>
        <taxon>Pleocyemata</taxon>
        <taxon>Brachyura</taxon>
        <taxon>Eubrachyura</taxon>
        <taxon>Portunoidea</taxon>
        <taxon>Portunidae</taxon>
        <taxon>Portuninae</taxon>
        <taxon>Portunus</taxon>
    </lineage>
</organism>
<feature type="compositionally biased region" description="Low complexity" evidence="1">
    <location>
        <begin position="455"/>
        <end position="465"/>
    </location>
</feature>
<feature type="region of interest" description="Disordered" evidence="1">
    <location>
        <begin position="101"/>
        <end position="159"/>
    </location>
</feature>
<protein>
    <submittedName>
        <fullName evidence="2">Uncharacterized protein</fullName>
    </submittedName>
</protein>
<dbReference type="AlphaFoldDB" id="A0A5B7DML7"/>
<feature type="compositionally biased region" description="Basic and acidic residues" evidence="1">
    <location>
        <begin position="113"/>
        <end position="141"/>
    </location>
</feature>
<evidence type="ECO:0000313" key="3">
    <source>
        <dbReference type="Proteomes" id="UP000324222"/>
    </source>
</evidence>
<evidence type="ECO:0000313" key="2">
    <source>
        <dbReference type="EMBL" id="MPC22678.1"/>
    </source>
</evidence>
<dbReference type="EMBL" id="VSRR010001114">
    <property type="protein sequence ID" value="MPC22678.1"/>
    <property type="molecule type" value="Genomic_DNA"/>
</dbReference>
<feature type="compositionally biased region" description="Polar residues" evidence="1">
    <location>
        <begin position="297"/>
        <end position="307"/>
    </location>
</feature>
<feature type="region of interest" description="Disordered" evidence="1">
    <location>
        <begin position="428"/>
        <end position="465"/>
    </location>
</feature>
<feature type="compositionally biased region" description="Polar residues" evidence="1">
    <location>
        <begin position="337"/>
        <end position="354"/>
    </location>
</feature>
<keyword evidence="3" id="KW-1185">Reference proteome</keyword>
<feature type="compositionally biased region" description="Polar residues" evidence="1">
    <location>
        <begin position="226"/>
        <end position="246"/>
    </location>
</feature>
<dbReference type="OrthoDB" id="10632493at2759"/>
<evidence type="ECO:0000256" key="1">
    <source>
        <dbReference type="SAM" id="MobiDB-lite"/>
    </source>
</evidence>
<feature type="compositionally biased region" description="Polar residues" evidence="1">
    <location>
        <begin position="438"/>
        <end position="453"/>
    </location>
</feature>
<dbReference type="Proteomes" id="UP000324222">
    <property type="component" value="Unassembled WGS sequence"/>
</dbReference>